<evidence type="ECO:0000313" key="2">
    <source>
        <dbReference type="EMBL" id="QNR65401.1"/>
    </source>
</evidence>
<evidence type="ECO:0000313" key="3">
    <source>
        <dbReference type="Proteomes" id="UP000516384"/>
    </source>
</evidence>
<keyword evidence="1" id="KW-1133">Transmembrane helix</keyword>
<feature type="transmembrane region" description="Helical" evidence="1">
    <location>
        <begin position="6"/>
        <end position="24"/>
    </location>
</feature>
<keyword evidence="1" id="KW-0472">Membrane</keyword>
<sequence>MSTDKMVGMVIIIVGLVFMAQIPWMSHLMMTRKFTDAYGFGNVKKFKENFHKYNWTPLKLTKGFKDEENGCDLYADIIKFESKGMLINNPISYWLICRYVKKQLTPKTNKKIKEKISW</sequence>
<dbReference type="Proteomes" id="UP000516384">
    <property type="component" value="Chromosome"/>
</dbReference>
<keyword evidence="1" id="KW-0812">Transmembrane</keyword>
<reference evidence="2 3" key="1">
    <citation type="submission" date="2020-09" db="EMBL/GenBank/DDBJ databases">
        <title>Characterization of Paenibacillus peoriae strain ZF390 with broad-spectrum antimicrobial activity as a potential biocontrol agent.</title>
        <authorList>
            <person name="Li L."/>
            <person name="Zhao Y."/>
            <person name="Li B."/>
            <person name="Xie X."/>
        </authorList>
    </citation>
    <scope>NUCLEOTIDE SEQUENCE [LARGE SCALE GENOMIC DNA]</scope>
    <source>
        <strain evidence="2 3">ZF390</strain>
    </source>
</reference>
<name>A0A7H0Y2U3_9BACL</name>
<evidence type="ECO:0000256" key="1">
    <source>
        <dbReference type="SAM" id="Phobius"/>
    </source>
</evidence>
<gene>
    <name evidence="2" type="ORF">IAQ67_16025</name>
</gene>
<accession>A0A7H0Y2U3</accession>
<protein>
    <submittedName>
        <fullName evidence="2">Uncharacterized protein</fullName>
    </submittedName>
</protein>
<dbReference type="EMBL" id="CP061172">
    <property type="protein sequence ID" value="QNR65401.1"/>
    <property type="molecule type" value="Genomic_DNA"/>
</dbReference>
<proteinExistence type="predicted"/>
<organism evidence="2 3">
    <name type="scientific">Paenibacillus peoriae</name>
    <dbReference type="NCBI Taxonomy" id="59893"/>
    <lineage>
        <taxon>Bacteria</taxon>
        <taxon>Bacillati</taxon>
        <taxon>Bacillota</taxon>
        <taxon>Bacilli</taxon>
        <taxon>Bacillales</taxon>
        <taxon>Paenibacillaceae</taxon>
        <taxon>Paenibacillus</taxon>
    </lineage>
</organism>
<dbReference type="RefSeq" id="WP_190297301.1">
    <property type="nucleotide sequence ID" value="NZ_CP061172.1"/>
</dbReference>
<dbReference type="AlphaFoldDB" id="A0A7H0Y2U3"/>